<comment type="similarity">
    <text evidence="1">Belongs to the multicopper oxidase family.</text>
</comment>
<dbReference type="CDD" id="cd14448">
    <property type="entry name" value="CuRO_2_BOD_CotA_like"/>
    <property type="match status" value="1"/>
</dbReference>
<dbReference type="PANTHER" id="PTHR48267:SF1">
    <property type="entry name" value="BILIRUBIN OXIDASE"/>
    <property type="match status" value="1"/>
</dbReference>
<dbReference type="PANTHER" id="PTHR48267">
    <property type="entry name" value="CUPREDOXIN SUPERFAMILY PROTEIN"/>
    <property type="match status" value="1"/>
</dbReference>
<feature type="domain" description="Plastocyanin-like" evidence="12">
    <location>
        <begin position="95"/>
        <end position="153"/>
    </location>
</feature>
<comment type="catalytic activity">
    <reaction evidence="9">
        <text>4 Cu(+) + O2 + 4 H(+) = 4 Cu(2+) + 2 H2O</text>
        <dbReference type="Rhea" id="RHEA:30083"/>
        <dbReference type="ChEBI" id="CHEBI:15377"/>
        <dbReference type="ChEBI" id="CHEBI:15378"/>
        <dbReference type="ChEBI" id="CHEBI:15379"/>
        <dbReference type="ChEBI" id="CHEBI:29036"/>
        <dbReference type="ChEBI" id="CHEBI:49552"/>
        <dbReference type="EC" id="1.16.3.4"/>
    </reaction>
    <physiologicalReaction direction="left-to-right" evidence="9">
        <dbReference type="Rhea" id="RHEA:30084"/>
    </physiologicalReaction>
</comment>
<keyword evidence="3" id="KW-0479">Metal-binding</keyword>
<dbReference type="InterPro" id="IPR006311">
    <property type="entry name" value="TAT_signal"/>
</dbReference>
<evidence type="ECO:0000256" key="4">
    <source>
        <dbReference type="ARBA" id="ARBA00023002"/>
    </source>
</evidence>
<name>A0ABS3WY65_9ACTN</name>
<dbReference type="EC" id="1.16.3.4" evidence="5"/>
<evidence type="ECO:0000259" key="11">
    <source>
        <dbReference type="Pfam" id="PF07731"/>
    </source>
</evidence>
<keyword evidence="4" id="KW-0560">Oxidoreductase</keyword>
<evidence type="ECO:0000256" key="5">
    <source>
        <dbReference type="ARBA" id="ARBA00038978"/>
    </source>
</evidence>
<sequence length="545" mass="60226">MSAARRRVGAVRAELDRRRFLALAGGAGAAAALGGTAGCGSSGAGDEVSGELLRSTARLPEPFQVPLPVPPVAEPVRTRGGAVVHEVEQRAARLEILPGLRTEVWGYDGRFPGPTFVGESGRELRLRVRNTLAVPTSTHLHGGVQKPEFDGHPTDLVLPSGFPDPRKRRGHGKHSEHSMVKPSEWTVSRGHKEYVYPLEQAATTLWYHDHRMDFSAPQVWRGLAGMFLIHDDEESGLPLPEDTRDIPLMICDRAFEEDGSFRYPSLDPSLTGEPGVREKYMEGVTGDVVLVNGAPWPELEVSAERYRFRILNASNARRFRLVLDPGPREGAAFVQVGSDSGLLAAPRSHEALPVSPAERFDVVVDFGAYPVGSTVRLVNTLGSGGTRDVMRFRVARRPKRGGGAPQVPRRLADVRKLRAAQAVAERQFDFRLKQVDGARMWTVNGKPYDPGSPLASPRLDTVERWRFTSDFHHPVHVHLAHFQVLARGGKSPLSTDAGWKDTVDVRPYEVVDVLVRFSGYRGRYMLHCHNLEHEDMAMMADFRVV</sequence>
<proteinExistence type="inferred from homology"/>
<feature type="domain" description="Plastocyanin-like" evidence="11">
    <location>
        <begin position="433"/>
        <end position="544"/>
    </location>
</feature>
<evidence type="ECO:0000256" key="3">
    <source>
        <dbReference type="ARBA" id="ARBA00022723"/>
    </source>
</evidence>
<dbReference type="InterPro" id="IPR011707">
    <property type="entry name" value="Cu-oxidase-like_N"/>
</dbReference>
<keyword evidence="14" id="KW-1185">Reference proteome</keyword>
<dbReference type="Pfam" id="PF07731">
    <property type="entry name" value="Cu-oxidase_2"/>
    <property type="match status" value="1"/>
</dbReference>
<dbReference type="InterPro" id="IPR011706">
    <property type="entry name" value="Cu-oxidase_C"/>
</dbReference>
<feature type="domain" description="Plastocyanin-like" evidence="12">
    <location>
        <begin position="190"/>
        <end position="233"/>
    </location>
</feature>
<feature type="region of interest" description="Disordered" evidence="10">
    <location>
        <begin position="161"/>
        <end position="181"/>
    </location>
</feature>
<dbReference type="InterPro" id="IPR002355">
    <property type="entry name" value="Cu_oxidase_Cu_BS"/>
</dbReference>
<dbReference type="EMBL" id="JAFFZN010000021">
    <property type="protein sequence ID" value="MBO8188074.1"/>
    <property type="molecule type" value="Genomic_DNA"/>
</dbReference>
<dbReference type="InterPro" id="IPR008972">
    <property type="entry name" value="Cupredoxin"/>
</dbReference>
<dbReference type="RefSeq" id="WP_209266880.1">
    <property type="nucleotide sequence ID" value="NZ_JAFFZN010000021.1"/>
</dbReference>
<evidence type="ECO:0000259" key="12">
    <source>
        <dbReference type="Pfam" id="PF07732"/>
    </source>
</evidence>
<evidence type="ECO:0000256" key="8">
    <source>
        <dbReference type="ARBA" id="ARBA00043090"/>
    </source>
</evidence>
<protein>
    <recommendedName>
        <fullName evidence="6">Multicopper oxidase CueO</fullName>
        <ecNumber evidence="5">1.16.3.4</ecNumber>
    </recommendedName>
    <alternativeName>
        <fullName evidence="7">Copper efflux oxidase</fullName>
    </alternativeName>
    <alternativeName>
        <fullName evidence="8">Cuprous oxidase</fullName>
    </alternativeName>
</protein>
<evidence type="ECO:0000256" key="2">
    <source>
        <dbReference type="ARBA" id="ARBA00011245"/>
    </source>
</evidence>
<dbReference type="InterPro" id="IPR045087">
    <property type="entry name" value="Cu-oxidase_fam"/>
</dbReference>
<reference evidence="13 14" key="1">
    <citation type="submission" date="2021-02" db="EMBL/GenBank/DDBJ databases">
        <title>Streptomyces spirodelae sp. nov., isolated from duckweed.</title>
        <authorList>
            <person name="Saimee Y."/>
            <person name="Duangmal K."/>
        </authorList>
    </citation>
    <scope>NUCLEOTIDE SEQUENCE [LARGE SCALE GENOMIC DNA]</scope>
    <source>
        <strain evidence="13 14">DW4-2</strain>
    </source>
</reference>
<dbReference type="PROSITE" id="PS51318">
    <property type="entry name" value="TAT"/>
    <property type="match status" value="1"/>
</dbReference>
<accession>A0ABS3WY65</accession>
<evidence type="ECO:0000256" key="6">
    <source>
        <dbReference type="ARBA" id="ARBA00041027"/>
    </source>
</evidence>
<gene>
    <name evidence="13" type="ORF">JW592_21775</name>
</gene>
<evidence type="ECO:0000256" key="9">
    <source>
        <dbReference type="ARBA" id="ARBA00048092"/>
    </source>
</evidence>
<evidence type="ECO:0000256" key="10">
    <source>
        <dbReference type="SAM" id="MobiDB-lite"/>
    </source>
</evidence>
<comment type="subunit">
    <text evidence="2">Monomer.</text>
</comment>
<dbReference type="Proteomes" id="UP001518976">
    <property type="component" value="Unassembled WGS sequence"/>
</dbReference>
<evidence type="ECO:0000256" key="1">
    <source>
        <dbReference type="ARBA" id="ARBA00010609"/>
    </source>
</evidence>
<comment type="caution">
    <text evidence="13">The sequence shown here is derived from an EMBL/GenBank/DDBJ whole genome shotgun (WGS) entry which is preliminary data.</text>
</comment>
<dbReference type="SUPFAM" id="SSF49503">
    <property type="entry name" value="Cupredoxins"/>
    <property type="match status" value="3"/>
</dbReference>
<dbReference type="Pfam" id="PF07732">
    <property type="entry name" value="Cu-oxidase_3"/>
    <property type="match status" value="2"/>
</dbReference>
<evidence type="ECO:0000256" key="7">
    <source>
        <dbReference type="ARBA" id="ARBA00042896"/>
    </source>
</evidence>
<dbReference type="Gene3D" id="2.60.40.420">
    <property type="entry name" value="Cupredoxins - blue copper proteins"/>
    <property type="match status" value="3"/>
</dbReference>
<organism evidence="13 14">
    <name type="scientific">Streptomyces spirodelae</name>
    <dbReference type="NCBI Taxonomy" id="2812904"/>
    <lineage>
        <taxon>Bacteria</taxon>
        <taxon>Bacillati</taxon>
        <taxon>Actinomycetota</taxon>
        <taxon>Actinomycetes</taxon>
        <taxon>Kitasatosporales</taxon>
        <taxon>Streptomycetaceae</taxon>
        <taxon>Streptomyces</taxon>
    </lineage>
</organism>
<dbReference type="PROSITE" id="PS00080">
    <property type="entry name" value="MULTICOPPER_OXIDASE2"/>
    <property type="match status" value="1"/>
</dbReference>
<evidence type="ECO:0000313" key="14">
    <source>
        <dbReference type="Proteomes" id="UP001518976"/>
    </source>
</evidence>
<evidence type="ECO:0000313" key="13">
    <source>
        <dbReference type="EMBL" id="MBO8188074.1"/>
    </source>
</evidence>